<dbReference type="NCBIfam" id="TIGR00975">
    <property type="entry name" value="3a0107s03"/>
    <property type="match status" value="1"/>
</dbReference>
<evidence type="ECO:0000256" key="7">
    <source>
        <dbReference type="SAM" id="Phobius"/>
    </source>
</evidence>
<keyword evidence="5" id="KW-0813">Transport</keyword>
<evidence type="ECO:0000256" key="1">
    <source>
        <dbReference type="ARBA" id="ARBA00002841"/>
    </source>
</evidence>
<evidence type="ECO:0000256" key="6">
    <source>
        <dbReference type="ARBA" id="ARBA00022592"/>
    </source>
</evidence>
<dbReference type="PANTHER" id="PTHR42996:SF1">
    <property type="entry name" value="PHOSPHATE-BINDING PROTEIN PSTS"/>
    <property type="match status" value="1"/>
</dbReference>
<dbReference type="Proteomes" id="UP000280955">
    <property type="component" value="Unassembled WGS sequence"/>
</dbReference>
<dbReference type="Pfam" id="PF12849">
    <property type="entry name" value="PBP_like_2"/>
    <property type="match status" value="1"/>
</dbReference>
<keyword evidence="10" id="KW-1185">Reference proteome</keyword>
<dbReference type="NCBIfam" id="NF008171">
    <property type="entry name" value="PRK10918.1"/>
    <property type="match status" value="1"/>
</dbReference>
<evidence type="ECO:0000259" key="8">
    <source>
        <dbReference type="Pfam" id="PF12849"/>
    </source>
</evidence>
<feature type="transmembrane region" description="Helical" evidence="7">
    <location>
        <begin position="63"/>
        <end position="81"/>
    </location>
</feature>
<feature type="domain" description="PBP" evidence="8">
    <location>
        <begin position="82"/>
        <end position="361"/>
    </location>
</feature>
<evidence type="ECO:0000313" key="10">
    <source>
        <dbReference type="Proteomes" id="UP000280955"/>
    </source>
</evidence>
<organism evidence="9 10">
    <name type="scientific">Photorhabdus asymbiotica</name>
    <dbReference type="NCBI Taxonomy" id="291112"/>
    <lineage>
        <taxon>Bacteria</taxon>
        <taxon>Pseudomonadati</taxon>
        <taxon>Pseudomonadota</taxon>
        <taxon>Gammaproteobacteria</taxon>
        <taxon>Enterobacterales</taxon>
        <taxon>Morganellaceae</taxon>
        <taxon>Photorhabdus</taxon>
    </lineage>
</organism>
<reference evidence="9 10" key="1">
    <citation type="submission" date="2018-10" db="EMBL/GenBank/DDBJ databases">
        <title>Genomic Encyclopedia of Archaeal and Bacterial Type Strains, Phase II (KMG-II): from individual species to whole genera.</title>
        <authorList>
            <person name="Goeker M."/>
        </authorList>
    </citation>
    <scope>NUCLEOTIDE SEQUENCE [LARGE SCALE GENOMIC DNA]</scope>
    <source>
        <strain evidence="9 10">DSM 15149</strain>
    </source>
</reference>
<dbReference type="CDD" id="cd13565">
    <property type="entry name" value="PBP2_PstS"/>
    <property type="match status" value="1"/>
</dbReference>
<dbReference type="EMBL" id="RBLJ01000005">
    <property type="protein sequence ID" value="RKS54581.1"/>
    <property type="molecule type" value="Genomic_DNA"/>
</dbReference>
<comment type="caution">
    <text evidence="9">The sequence shown here is derived from an EMBL/GenBank/DDBJ whole genome shotgun (WGS) entry which is preliminary data.</text>
</comment>
<evidence type="ECO:0000256" key="4">
    <source>
        <dbReference type="ARBA" id="ARBA00021889"/>
    </source>
</evidence>
<keyword evidence="7" id="KW-0812">Transmembrane</keyword>
<gene>
    <name evidence="9" type="ORF">BDD30_4159</name>
</gene>
<dbReference type="Gene3D" id="3.40.190.10">
    <property type="entry name" value="Periplasmic binding protein-like II"/>
    <property type="match status" value="2"/>
</dbReference>
<evidence type="ECO:0000313" key="9">
    <source>
        <dbReference type="EMBL" id="RKS54581.1"/>
    </source>
</evidence>
<name>A0ABX9SL07_9GAMM</name>
<feature type="transmembrane region" description="Helical" evidence="7">
    <location>
        <begin position="29"/>
        <end position="51"/>
    </location>
</feature>
<dbReference type="PANTHER" id="PTHR42996">
    <property type="entry name" value="PHOSPHATE-BINDING PROTEIN PSTS"/>
    <property type="match status" value="1"/>
</dbReference>
<sequence>MTVLCQSQTESHFAVIKMSYLRHFAVTKLTYFLLGTLFNLTKYIPLLILNIPLGGIMKLMRTTVVSVMVATFSLTTLSVFATTSLTGAGATFPAPVYAKWADSYQKETGNKVNYQGIGSSGGVKQILANTVDFGASDAPLSDEKLAADGLFQFPTVIGGVVLAVNIPGIKSGELTLDGKTLGDIYLGKVKKWNDPAITKLNPGVKLPEQDIAVVRRADGSGTSFVFTNYLSKVNEEWKEKVGVGSTVSWPVGLGGKGNDGIAAFVQRLTGSIGYVEYAYAKQNHLAYTKLVSADGNVVSPTEVSFSAAARKAAWHKTFAQDLTNQSGEHAWPITSTTFILVHKQQKDSVKGAEVLKFFDWTYENGSKQANDLDYATLPKEVVEQVRAAWKTHVKDSSGKALY</sequence>
<proteinExistence type="inferred from homology"/>
<comment type="subunit">
    <text evidence="3">The complex is composed of two ATP-binding proteins (PstB), two transmembrane proteins (PstC and PstA) and a solute-binding protein (PstS).</text>
</comment>
<comment type="similarity">
    <text evidence="2">Belongs to the PstS family.</text>
</comment>
<dbReference type="SUPFAM" id="SSF53850">
    <property type="entry name" value="Periplasmic binding protein-like II"/>
    <property type="match status" value="1"/>
</dbReference>
<accession>A0ABX9SL07</accession>
<evidence type="ECO:0000256" key="3">
    <source>
        <dbReference type="ARBA" id="ARBA00011529"/>
    </source>
</evidence>
<dbReference type="InterPro" id="IPR024370">
    <property type="entry name" value="PBP_domain"/>
</dbReference>
<keyword evidence="7" id="KW-1133">Transmembrane helix</keyword>
<dbReference type="InterPro" id="IPR050962">
    <property type="entry name" value="Phosphate-bind_PstS"/>
</dbReference>
<keyword evidence="6" id="KW-0592">Phosphate transport</keyword>
<evidence type="ECO:0000256" key="2">
    <source>
        <dbReference type="ARBA" id="ARBA00008725"/>
    </source>
</evidence>
<evidence type="ECO:0000256" key="5">
    <source>
        <dbReference type="ARBA" id="ARBA00022448"/>
    </source>
</evidence>
<protein>
    <recommendedName>
        <fullName evidence="4">Phosphate-binding protein PstS</fullName>
    </recommendedName>
</protein>
<comment type="function">
    <text evidence="1">Part of the ABC transporter complex PstSACB involved in phosphate import.</text>
</comment>
<keyword evidence="7" id="KW-0472">Membrane</keyword>
<dbReference type="InterPro" id="IPR005673">
    <property type="entry name" value="ABC_phos-bd_PstS"/>
</dbReference>